<sequence>MKSEEYLETQPEVAIALKKLATSSQSEVAYTELKRRIIRCELEPGQRITEAQLVSETGIGKTPIREALTRLAQEGLVSSIRGHGYEVTPITLGDLQDLFTYRIIVEGTAAQLAAGHVKAADLQRLDELCQVHYNVGDVESEENYWRANFDFHVMVAEASGNRRLAAAVRQVLEESERVLHLSNILKTRRAELSSEHEGLVEALIAGDGETAHKMVVQHITASQQLVLEALVRSPSLHNINIVPSKPISPA</sequence>
<dbReference type="Pfam" id="PF07729">
    <property type="entry name" value="FCD"/>
    <property type="match status" value="1"/>
</dbReference>
<reference evidence="6" key="2">
    <citation type="journal article" date="2024" name="Nature">
        <title>Anoxygenic phototroph of the Chloroflexota uses a type I reaction centre.</title>
        <authorList>
            <person name="Tsuji J.M."/>
            <person name="Shaw N.A."/>
            <person name="Nagashima S."/>
            <person name="Venkiteswaran J.J."/>
            <person name="Schiff S.L."/>
            <person name="Watanabe T."/>
            <person name="Fukui M."/>
            <person name="Hanada S."/>
            <person name="Tank M."/>
            <person name="Neufeld J.D."/>
        </authorList>
    </citation>
    <scope>NUCLEOTIDE SEQUENCE</scope>
    <source>
        <strain evidence="6">L227-S17</strain>
    </source>
</reference>
<protein>
    <submittedName>
        <fullName evidence="5">GntR family transcriptional regulator</fullName>
    </submittedName>
</protein>
<dbReference type="GO" id="GO:0003700">
    <property type="term" value="F:DNA-binding transcription factor activity"/>
    <property type="evidence" value="ECO:0007669"/>
    <property type="project" value="InterPro"/>
</dbReference>
<evidence type="ECO:0000313" key="8">
    <source>
        <dbReference type="Proteomes" id="UP001431572"/>
    </source>
</evidence>
<keyword evidence="8" id="KW-1185">Reference proteome</keyword>
<dbReference type="PANTHER" id="PTHR43537">
    <property type="entry name" value="TRANSCRIPTIONAL REGULATOR, GNTR FAMILY"/>
    <property type="match status" value="1"/>
</dbReference>
<dbReference type="InterPro" id="IPR036390">
    <property type="entry name" value="WH_DNA-bd_sf"/>
</dbReference>
<dbReference type="Pfam" id="PF00392">
    <property type="entry name" value="GntR"/>
    <property type="match status" value="1"/>
</dbReference>
<dbReference type="EMBL" id="CP128399">
    <property type="protein sequence ID" value="WJW65768.1"/>
    <property type="molecule type" value="Genomic_DNA"/>
</dbReference>
<evidence type="ECO:0000313" key="5">
    <source>
        <dbReference type="EMBL" id="NWJ46398.1"/>
    </source>
</evidence>
<name>A0A8T7LWM1_9CHLR</name>
<evidence type="ECO:0000256" key="2">
    <source>
        <dbReference type="ARBA" id="ARBA00023125"/>
    </source>
</evidence>
<evidence type="ECO:0000256" key="1">
    <source>
        <dbReference type="ARBA" id="ARBA00023015"/>
    </source>
</evidence>
<gene>
    <name evidence="5" type="ORF">HXX08_11015</name>
    <name evidence="6" type="ORF">OZ401_001546</name>
</gene>
<dbReference type="Gene3D" id="1.20.120.530">
    <property type="entry name" value="GntR ligand-binding domain-like"/>
    <property type="match status" value="1"/>
</dbReference>
<dbReference type="SUPFAM" id="SSF46785">
    <property type="entry name" value="Winged helix' DNA-binding domain"/>
    <property type="match status" value="1"/>
</dbReference>
<dbReference type="Proteomes" id="UP000521676">
    <property type="component" value="Unassembled WGS sequence"/>
</dbReference>
<proteinExistence type="predicted"/>
<feature type="domain" description="HTH gntR-type" evidence="4">
    <location>
        <begin position="23"/>
        <end position="90"/>
    </location>
</feature>
<evidence type="ECO:0000256" key="3">
    <source>
        <dbReference type="ARBA" id="ARBA00023163"/>
    </source>
</evidence>
<keyword evidence="1" id="KW-0805">Transcription regulation</keyword>
<dbReference type="SMART" id="SM00345">
    <property type="entry name" value="HTH_GNTR"/>
    <property type="match status" value="1"/>
</dbReference>
<dbReference type="PROSITE" id="PS50949">
    <property type="entry name" value="HTH_GNTR"/>
    <property type="match status" value="1"/>
</dbReference>
<dbReference type="SUPFAM" id="SSF48008">
    <property type="entry name" value="GntR ligand-binding domain-like"/>
    <property type="match status" value="1"/>
</dbReference>
<dbReference type="RefSeq" id="WP_341467653.1">
    <property type="nucleotide sequence ID" value="NZ_CP128399.1"/>
</dbReference>
<dbReference type="Proteomes" id="UP001431572">
    <property type="component" value="Chromosome 1"/>
</dbReference>
<dbReference type="AlphaFoldDB" id="A0A8T7LWM1"/>
<keyword evidence="2" id="KW-0238">DNA-binding</keyword>
<evidence type="ECO:0000259" key="4">
    <source>
        <dbReference type="PROSITE" id="PS50949"/>
    </source>
</evidence>
<dbReference type="InterPro" id="IPR008920">
    <property type="entry name" value="TF_FadR/GntR_C"/>
</dbReference>
<dbReference type="InterPro" id="IPR000524">
    <property type="entry name" value="Tscrpt_reg_HTH_GntR"/>
</dbReference>
<dbReference type="PANTHER" id="PTHR43537:SF45">
    <property type="entry name" value="GNTR FAMILY REGULATORY PROTEIN"/>
    <property type="match status" value="1"/>
</dbReference>
<dbReference type="InterPro" id="IPR011711">
    <property type="entry name" value="GntR_C"/>
</dbReference>
<dbReference type="SMART" id="SM00895">
    <property type="entry name" value="FCD"/>
    <property type="match status" value="1"/>
</dbReference>
<accession>A0A8T7LWM1</accession>
<keyword evidence="3" id="KW-0804">Transcription</keyword>
<dbReference type="CDD" id="cd07377">
    <property type="entry name" value="WHTH_GntR"/>
    <property type="match status" value="1"/>
</dbReference>
<dbReference type="Gene3D" id="1.10.10.10">
    <property type="entry name" value="Winged helix-like DNA-binding domain superfamily/Winged helix DNA-binding domain"/>
    <property type="match status" value="1"/>
</dbReference>
<dbReference type="EMBL" id="JACATZ010000001">
    <property type="protein sequence ID" value="NWJ46398.1"/>
    <property type="molecule type" value="Genomic_DNA"/>
</dbReference>
<organism evidence="5 7">
    <name type="scientific">Candidatus Chlorohelix allophototropha</name>
    <dbReference type="NCBI Taxonomy" id="3003348"/>
    <lineage>
        <taxon>Bacteria</taxon>
        <taxon>Bacillati</taxon>
        <taxon>Chloroflexota</taxon>
        <taxon>Chloroflexia</taxon>
        <taxon>Candidatus Chloroheliales</taxon>
        <taxon>Candidatus Chloroheliaceae</taxon>
        <taxon>Candidatus Chlorohelix</taxon>
    </lineage>
</organism>
<dbReference type="GO" id="GO:0003677">
    <property type="term" value="F:DNA binding"/>
    <property type="evidence" value="ECO:0007669"/>
    <property type="project" value="UniProtKB-KW"/>
</dbReference>
<evidence type="ECO:0000313" key="7">
    <source>
        <dbReference type="Proteomes" id="UP000521676"/>
    </source>
</evidence>
<evidence type="ECO:0000313" key="6">
    <source>
        <dbReference type="EMBL" id="WJW65768.1"/>
    </source>
</evidence>
<dbReference type="InterPro" id="IPR036388">
    <property type="entry name" value="WH-like_DNA-bd_sf"/>
</dbReference>
<reference evidence="5 7" key="1">
    <citation type="submission" date="2020-06" db="EMBL/GenBank/DDBJ databases">
        <title>Anoxygenic phototrophic Chloroflexota member uses a Type I reaction center.</title>
        <authorList>
            <person name="Tsuji J.M."/>
            <person name="Shaw N.A."/>
            <person name="Nagashima S."/>
            <person name="Venkiteswaran J."/>
            <person name="Schiff S.L."/>
            <person name="Hanada S."/>
            <person name="Tank M."/>
            <person name="Neufeld J.D."/>
        </authorList>
    </citation>
    <scope>NUCLEOTIDE SEQUENCE [LARGE SCALE GENOMIC DNA]</scope>
    <source>
        <strain evidence="5">L227-S17</strain>
    </source>
</reference>